<sequence length="65" mass="7147">MNHRTYCGVSATLFTIVALAHLTRLINGWSVEIDTMTVPMLASWLGLIIPGSLATWGFREARKTG</sequence>
<keyword evidence="1" id="KW-0472">Membrane</keyword>
<dbReference type="AlphaFoldDB" id="A0A7D9D1R4"/>
<dbReference type="EMBL" id="LR633967">
    <property type="protein sequence ID" value="VUX55682.1"/>
    <property type="molecule type" value="Genomic_DNA"/>
</dbReference>
<name>A0A7D9D1R4_9GAMM</name>
<proteinExistence type="predicted"/>
<reference evidence="2" key="1">
    <citation type="submission" date="2019-07" db="EMBL/GenBank/DDBJ databases">
        <authorList>
            <person name="Weber M."/>
            <person name="Kostadinov I."/>
            <person name="Kostadinov D I."/>
        </authorList>
    </citation>
    <scope>NUCLEOTIDE SEQUENCE</scope>
    <source>
        <strain evidence="2">Gfbio:sag-sample-m06:053724c1-46a9-4a36-b237-ea2bf867836b</strain>
    </source>
</reference>
<evidence type="ECO:0000256" key="1">
    <source>
        <dbReference type="SAM" id="Phobius"/>
    </source>
</evidence>
<organism evidence="2">
    <name type="scientific">uncultured Woeseiaceae bacterium</name>
    <dbReference type="NCBI Taxonomy" id="1983305"/>
    <lineage>
        <taxon>Bacteria</taxon>
        <taxon>Pseudomonadati</taxon>
        <taxon>Pseudomonadota</taxon>
        <taxon>Gammaproteobacteria</taxon>
        <taxon>Woeseiales</taxon>
        <taxon>Woeseiaceae</taxon>
        <taxon>environmental samples</taxon>
    </lineage>
</organism>
<keyword evidence="1" id="KW-0812">Transmembrane</keyword>
<feature type="transmembrane region" description="Helical" evidence="1">
    <location>
        <begin position="38"/>
        <end position="58"/>
    </location>
</feature>
<protein>
    <submittedName>
        <fullName evidence="2">Uncharacterized protein</fullName>
    </submittedName>
</protein>
<evidence type="ECO:0000313" key="2">
    <source>
        <dbReference type="EMBL" id="VUX55682.1"/>
    </source>
</evidence>
<gene>
    <name evidence="2" type="ORF">JTBM06_V1_80006</name>
</gene>
<keyword evidence="1" id="KW-1133">Transmembrane helix</keyword>
<accession>A0A7D9D1R4</accession>